<dbReference type="AlphaFoldDB" id="A0A368X8F7"/>
<keyword evidence="1" id="KW-0378">Hydrolase</keyword>
<dbReference type="GO" id="GO:0016787">
    <property type="term" value="F:hydrolase activity"/>
    <property type="evidence" value="ECO:0007669"/>
    <property type="project" value="UniProtKB-KW"/>
</dbReference>
<reference evidence="1 2" key="1">
    <citation type="submission" date="2018-07" db="EMBL/GenBank/DDBJ databases">
        <title>Freshwater and sediment microbial communities from various areas in North America, analyzing microbe dynamics in response to fracking.</title>
        <authorList>
            <person name="Lamendella R."/>
        </authorList>
    </citation>
    <scope>NUCLEOTIDE SEQUENCE [LARGE SCALE GENOMIC DNA]</scope>
    <source>
        <strain evidence="1 2">105B</strain>
    </source>
</reference>
<name>A0A368X8F7_MARNT</name>
<dbReference type="InterPro" id="IPR007404">
    <property type="entry name" value="YdjM-like"/>
</dbReference>
<accession>A0A368X8F7</accession>
<sequence>MRLKRGRKIMTRWGHHATGAATGIGVAAYMGLWQVETIVAACICVLAGWKGGVFPDSIEHFRGYYWIKHRTLTHWVPLWVSAAWWLATHPYSNVLPAPELAYPALCAFVTGGLTHLLFDWPNPTGIPWILPWKRHSLKLWQSGRFDLALVILWSAVIASVPVSLT</sequence>
<dbReference type="Proteomes" id="UP000253647">
    <property type="component" value="Unassembled WGS sequence"/>
</dbReference>
<dbReference type="EMBL" id="QPJI01000019">
    <property type="protein sequence ID" value="RCW63278.1"/>
    <property type="molecule type" value="Genomic_DNA"/>
</dbReference>
<comment type="caution">
    <text evidence="1">The sequence shown here is derived from an EMBL/GenBank/DDBJ whole genome shotgun (WGS) entry which is preliminary data.</text>
</comment>
<evidence type="ECO:0000313" key="1">
    <source>
        <dbReference type="EMBL" id="RCW63278.1"/>
    </source>
</evidence>
<proteinExistence type="predicted"/>
<gene>
    <name evidence="1" type="ORF">DET61_11945</name>
</gene>
<protein>
    <submittedName>
        <fullName evidence="1">LexA-binding, inner membrane-associated putative hydrolase</fullName>
    </submittedName>
</protein>
<dbReference type="Pfam" id="PF04307">
    <property type="entry name" value="YdjM"/>
    <property type="match status" value="1"/>
</dbReference>
<evidence type="ECO:0000313" key="2">
    <source>
        <dbReference type="Proteomes" id="UP000253647"/>
    </source>
</evidence>
<organism evidence="1 2">
    <name type="scientific">Marinobacter nauticus</name>
    <name type="common">Marinobacter hydrocarbonoclasticus</name>
    <name type="synonym">Marinobacter aquaeolei</name>
    <dbReference type="NCBI Taxonomy" id="2743"/>
    <lineage>
        <taxon>Bacteria</taxon>
        <taxon>Pseudomonadati</taxon>
        <taxon>Pseudomonadota</taxon>
        <taxon>Gammaproteobacteria</taxon>
        <taxon>Pseudomonadales</taxon>
        <taxon>Marinobacteraceae</taxon>
        <taxon>Marinobacter</taxon>
    </lineage>
</organism>